<keyword evidence="2" id="KW-1185">Reference proteome</keyword>
<evidence type="ECO:0000313" key="1">
    <source>
        <dbReference type="EMBL" id="MCI03295.1"/>
    </source>
</evidence>
<accession>A0A392NXS7</accession>
<dbReference type="AlphaFoldDB" id="A0A392NXS7"/>
<reference evidence="1 2" key="1">
    <citation type="journal article" date="2018" name="Front. Plant Sci.">
        <title>Red Clover (Trifolium pratense) and Zigzag Clover (T. medium) - A Picture of Genomic Similarities and Differences.</title>
        <authorList>
            <person name="Dluhosova J."/>
            <person name="Istvanek J."/>
            <person name="Nedelnik J."/>
            <person name="Repkova J."/>
        </authorList>
    </citation>
    <scope>NUCLEOTIDE SEQUENCE [LARGE SCALE GENOMIC DNA]</scope>
    <source>
        <strain evidence="2">cv. 10/8</strain>
        <tissue evidence="1">Leaf</tissue>
    </source>
</reference>
<comment type="caution">
    <text evidence="1">The sequence shown here is derived from an EMBL/GenBank/DDBJ whole genome shotgun (WGS) entry which is preliminary data.</text>
</comment>
<organism evidence="1 2">
    <name type="scientific">Trifolium medium</name>
    <dbReference type="NCBI Taxonomy" id="97028"/>
    <lineage>
        <taxon>Eukaryota</taxon>
        <taxon>Viridiplantae</taxon>
        <taxon>Streptophyta</taxon>
        <taxon>Embryophyta</taxon>
        <taxon>Tracheophyta</taxon>
        <taxon>Spermatophyta</taxon>
        <taxon>Magnoliopsida</taxon>
        <taxon>eudicotyledons</taxon>
        <taxon>Gunneridae</taxon>
        <taxon>Pentapetalae</taxon>
        <taxon>rosids</taxon>
        <taxon>fabids</taxon>
        <taxon>Fabales</taxon>
        <taxon>Fabaceae</taxon>
        <taxon>Papilionoideae</taxon>
        <taxon>50 kb inversion clade</taxon>
        <taxon>NPAAA clade</taxon>
        <taxon>Hologalegina</taxon>
        <taxon>IRL clade</taxon>
        <taxon>Trifolieae</taxon>
        <taxon>Trifolium</taxon>
    </lineage>
</organism>
<keyword evidence="1" id="KW-0808">Transferase</keyword>
<protein>
    <submittedName>
        <fullName evidence="1">RNA-directed DNA polymerase (Reverse transcriptase)</fullName>
    </submittedName>
</protein>
<sequence>MVQSSNKLWVNLLSNKYTTGPAILHTNGPSNASSTWASIIRAKNILKDGFSWRAGSGSSSFWFSPWSSLGYLGSLVPYVDIH</sequence>
<keyword evidence="1" id="KW-0548">Nucleotidyltransferase</keyword>
<dbReference type="Proteomes" id="UP000265520">
    <property type="component" value="Unassembled WGS sequence"/>
</dbReference>
<evidence type="ECO:0000313" key="2">
    <source>
        <dbReference type="Proteomes" id="UP000265520"/>
    </source>
</evidence>
<proteinExistence type="predicted"/>
<feature type="non-terminal residue" evidence="1">
    <location>
        <position position="82"/>
    </location>
</feature>
<keyword evidence="1" id="KW-0695">RNA-directed DNA polymerase</keyword>
<dbReference type="GO" id="GO:0003964">
    <property type="term" value="F:RNA-directed DNA polymerase activity"/>
    <property type="evidence" value="ECO:0007669"/>
    <property type="project" value="UniProtKB-KW"/>
</dbReference>
<dbReference type="EMBL" id="LXQA010051732">
    <property type="protein sequence ID" value="MCI03295.1"/>
    <property type="molecule type" value="Genomic_DNA"/>
</dbReference>
<name>A0A392NXS7_9FABA</name>